<evidence type="ECO:0000313" key="4">
    <source>
        <dbReference type="Proteomes" id="UP000234275"/>
    </source>
</evidence>
<organism evidence="3 4">
    <name type="scientific">Aspergillus steynii IBT 23096</name>
    <dbReference type="NCBI Taxonomy" id="1392250"/>
    <lineage>
        <taxon>Eukaryota</taxon>
        <taxon>Fungi</taxon>
        <taxon>Dikarya</taxon>
        <taxon>Ascomycota</taxon>
        <taxon>Pezizomycotina</taxon>
        <taxon>Eurotiomycetes</taxon>
        <taxon>Eurotiomycetidae</taxon>
        <taxon>Eurotiales</taxon>
        <taxon>Aspergillaceae</taxon>
        <taxon>Aspergillus</taxon>
        <taxon>Aspergillus subgen. Circumdati</taxon>
    </lineage>
</organism>
<evidence type="ECO:0000313" key="3">
    <source>
        <dbReference type="EMBL" id="PLB50809.1"/>
    </source>
</evidence>
<feature type="transmembrane region" description="Helical" evidence="1">
    <location>
        <begin position="406"/>
        <end position="427"/>
    </location>
</feature>
<dbReference type="EMBL" id="MSFO01000003">
    <property type="protein sequence ID" value="PLB50809.1"/>
    <property type="molecule type" value="Genomic_DNA"/>
</dbReference>
<dbReference type="RefSeq" id="XP_024706111.1">
    <property type="nucleotide sequence ID" value="XM_024847604.1"/>
</dbReference>
<dbReference type="InterPro" id="IPR053938">
    <property type="entry name" value="PTM1-like_N"/>
</dbReference>
<evidence type="ECO:0000259" key="2">
    <source>
        <dbReference type="Pfam" id="PF21902"/>
    </source>
</evidence>
<dbReference type="OrthoDB" id="4673199at2759"/>
<accession>A0A2I2GD48</accession>
<keyword evidence="1" id="KW-0812">Transmembrane</keyword>
<keyword evidence="4" id="KW-1185">Reference proteome</keyword>
<dbReference type="Pfam" id="PF21902">
    <property type="entry name" value="PTM1-like_N"/>
    <property type="match status" value="1"/>
</dbReference>
<dbReference type="GeneID" id="36555303"/>
<keyword evidence="1" id="KW-0472">Membrane</keyword>
<name>A0A2I2GD48_9EURO</name>
<proteinExistence type="predicted"/>
<comment type="caution">
    <text evidence="3">The sequence shown here is derived from an EMBL/GenBank/DDBJ whole genome shotgun (WGS) entry which is preliminary data.</text>
</comment>
<feature type="transmembrane region" description="Helical" evidence="1">
    <location>
        <begin position="185"/>
        <end position="206"/>
    </location>
</feature>
<feature type="transmembrane region" description="Helical" evidence="1">
    <location>
        <begin position="247"/>
        <end position="267"/>
    </location>
</feature>
<feature type="domain" description="PTM1-like N-terminal" evidence="2">
    <location>
        <begin position="29"/>
        <end position="168"/>
    </location>
</feature>
<feature type="transmembrane region" description="Helical" evidence="1">
    <location>
        <begin position="287"/>
        <end position="305"/>
    </location>
</feature>
<protein>
    <recommendedName>
        <fullName evidence="2">PTM1-like N-terminal domain-containing protein</fullName>
    </recommendedName>
</protein>
<dbReference type="STRING" id="1392250.A0A2I2GD48"/>
<dbReference type="AlphaFoldDB" id="A0A2I2GD48"/>
<sequence length="449" mass="49552">MQLYRPIFLFFGTTVIAEVMKLDPSPKLHQRCTGIRQSQKFSGLLQPSIIVQMEPVSSISGIESSSIVSLVIFELGDEHLGGHKPAGSETKEIICTPQNVKNGICPAEQLGSFIVTPEAFENANRPIITRAVNLSEHETIIYPVQNQGFYCAATYGYSTRRYSGLMTVRDVDGLLPAFQRPCLYLYKYLSVAVAGWSMLYVAIWAFHIKQRGMASVFLHSLVFLSFANVAVRWASYASRTLPDTTNILGWVSTAFDSFQIVTLGYLLFVLPRSGTDPYSWAIASTPATPWVVTGALAVLTTCYGVNELQRTAESLPILTVVLGGSMAAGLSWTSLRTSREAWPALKQDGDSAEGSIHSSMLWISVTGAILGLMVTVEAAVAVLSAENGSAFAARYWTTRWLQFDEVLRLLILLCTISTIVSYTLYFVRRERAHAMSDRDYDQEMNTIQA</sequence>
<gene>
    <name evidence="3" type="ORF">P170DRAFT_425111</name>
</gene>
<dbReference type="VEuPathDB" id="FungiDB:P170DRAFT_425111"/>
<feature type="transmembrane region" description="Helical" evidence="1">
    <location>
        <begin position="212"/>
        <end position="235"/>
    </location>
</feature>
<reference evidence="3 4" key="1">
    <citation type="submission" date="2016-12" db="EMBL/GenBank/DDBJ databases">
        <title>The genomes of Aspergillus section Nigri reveals drivers in fungal speciation.</title>
        <authorList>
            <consortium name="DOE Joint Genome Institute"/>
            <person name="Vesth T.C."/>
            <person name="Nybo J."/>
            <person name="Theobald S."/>
            <person name="Brandl J."/>
            <person name="Frisvad J.C."/>
            <person name="Nielsen K.F."/>
            <person name="Lyhne E.K."/>
            <person name="Kogle M.E."/>
            <person name="Kuo A."/>
            <person name="Riley R."/>
            <person name="Clum A."/>
            <person name="Nolan M."/>
            <person name="Lipzen A."/>
            <person name="Salamov A."/>
            <person name="Henrissat B."/>
            <person name="Wiebenga A."/>
            <person name="De Vries R.P."/>
            <person name="Grigoriev I.V."/>
            <person name="Mortensen U.H."/>
            <person name="Andersen M.R."/>
            <person name="Baker S.E."/>
        </authorList>
    </citation>
    <scope>NUCLEOTIDE SEQUENCE [LARGE SCALE GENOMIC DNA]</scope>
    <source>
        <strain evidence="3 4">IBT 23096</strain>
    </source>
</reference>
<feature type="transmembrane region" description="Helical" evidence="1">
    <location>
        <begin position="360"/>
        <end position="385"/>
    </location>
</feature>
<evidence type="ECO:0000256" key="1">
    <source>
        <dbReference type="SAM" id="Phobius"/>
    </source>
</evidence>
<feature type="transmembrane region" description="Helical" evidence="1">
    <location>
        <begin position="317"/>
        <end position="335"/>
    </location>
</feature>
<dbReference type="Proteomes" id="UP000234275">
    <property type="component" value="Unassembled WGS sequence"/>
</dbReference>
<keyword evidence="1" id="KW-1133">Transmembrane helix</keyword>